<feature type="domain" description="Mammalian cell entry C-terminal" evidence="2">
    <location>
        <begin position="117"/>
        <end position="266"/>
    </location>
</feature>
<keyword evidence="4" id="KW-1185">Reference proteome</keyword>
<dbReference type="GO" id="GO:0005576">
    <property type="term" value="C:extracellular region"/>
    <property type="evidence" value="ECO:0007669"/>
    <property type="project" value="TreeGrafter"/>
</dbReference>
<dbReference type="RefSeq" id="WP_163749763.1">
    <property type="nucleotide sequence ID" value="NZ_AP022596.1"/>
</dbReference>
<gene>
    <name evidence="3" type="ORF">MHEL_39720</name>
</gene>
<dbReference type="InterPro" id="IPR052336">
    <property type="entry name" value="MlaD_Phospholipid_Transporter"/>
</dbReference>
<name>A0A7I7TBA4_9MYCO</name>
<evidence type="ECO:0000259" key="2">
    <source>
        <dbReference type="Pfam" id="PF11887"/>
    </source>
</evidence>
<organism evidence="3 4">
    <name type="scientific">Mycolicibacterium helvum</name>
    <dbReference type="NCBI Taxonomy" id="1534349"/>
    <lineage>
        <taxon>Bacteria</taxon>
        <taxon>Bacillati</taxon>
        <taxon>Actinomycetota</taxon>
        <taxon>Actinomycetes</taxon>
        <taxon>Mycobacteriales</taxon>
        <taxon>Mycobacteriaceae</taxon>
        <taxon>Mycolicibacterium</taxon>
    </lineage>
</organism>
<dbReference type="Pfam" id="PF11887">
    <property type="entry name" value="Mce4_CUP1"/>
    <property type="match status" value="1"/>
</dbReference>
<protein>
    <submittedName>
        <fullName evidence="3">Mammalian cell entry protein</fullName>
    </submittedName>
</protein>
<dbReference type="NCBIfam" id="TIGR00996">
    <property type="entry name" value="Mtu_fam_mce"/>
    <property type="match status" value="1"/>
</dbReference>
<dbReference type="AlphaFoldDB" id="A0A7I7TBA4"/>
<dbReference type="InterPro" id="IPR024516">
    <property type="entry name" value="Mce_C"/>
</dbReference>
<proteinExistence type="predicted"/>
<dbReference type="Proteomes" id="UP000467148">
    <property type="component" value="Chromosome"/>
</dbReference>
<accession>A0A7I7TBA4</accession>
<dbReference type="EMBL" id="AP022596">
    <property type="protein sequence ID" value="BBY65729.1"/>
    <property type="molecule type" value="Genomic_DNA"/>
</dbReference>
<dbReference type="KEGG" id="mhev:MHEL_39720"/>
<dbReference type="InterPro" id="IPR005693">
    <property type="entry name" value="Mce"/>
</dbReference>
<reference evidence="3 4" key="1">
    <citation type="journal article" date="2019" name="Emerg. Microbes Infect.">
        <title>Comprehensive subspecies identification of 175 nontuberculous mycobacteria species based on 7547 genomic profiles.</title>
        <authorList>
            <person name="Matsumoto Y."/>
            <person name="Kinjo T."/>
            <person name="Motooka D."/>
            <person name="Nabeya D."/>
            <person name="Jung N."/>
            <person name="Uechi K."/>
            <person name="Horii T."/>
            <person name="Iida T."/>
            <person name="Fujita J."/>
            <person name="Nakamura S."/>
        </authorList>
    </citation>
    <scope>NUCLEOTIDE SEQUENCE [LARGE SCALE GENOMIC DNA]</scope>
    <source>
        <strain evidence="3 4">JCM 30396</strain>
    </source>
</reference>
<feature type="domain" description="Mce/MlaD" evidence="1">
    <location>
        <begin position="36"/>
        <end position="111"/>
    </location>
</feature>
<dbReference type="InterPro" id="IPR003399">
    <property type="entry name" value="Mce/MlaD"/>
</dbReference>
<evidence type="ECO:0000259" key="1">
    <source>
        <dbReference type="Pfam" id="PF02470"/>
    </source>
</evidence>
<evidence type="ECO:0000313" key="3">
    <source>
        <dbReference type="EMBL" id="BBY65729.1"/>
    </source>
</evidence>
<sequence length="346" mass="37456">MKYRNAVIGLSLFLVVAMATTWMVLVTLRRDVVGPTNEYSAMFTDVSGMHSGDDVRIAGVRVGRVDRVDLEGTLAKVTFQVQKDQAVYKGTIASVTYQNIIGQRYLGLSQGSSADRTPLASGAQIPLENTRPSFDISYVLNGFEPLFGLMDPQQVDNLTNAVIKALQGDSGSVLTLITQTSALAETLAGPDQVLDELVTGLNNVATNLAARDTDLEALINQTHDVMVTLDDRRDQLVASVGSINAAVTRLATITDNIYPPLHDLLEREPGFLANIVGPGRERWSFMGSNISPFFKGFARITEGGTYADAYLCDVNSTIFAFLSRLIPAVVRLASPGNVIQHTPMCR</sequence>
<evidence type="ECO:0000313" key="4">
    <source>
        <dbReference type="Proteomes" id="UP000467148"/>
    </source>
</evidence>
<dbReference type="Pfam" id="PF02470">
    <property type="entry name" value="MlaD"/>
    <property type="match status" value="1"/>
</dbReference>
<dbReference type="PANTHER" id="PTHR33371">
    <property type="entry name" value="INTERMEMBRANE PHOSPHOLIPID TRANSPORT SYSTEM BINDING PROTEIN MLAD-RELATED"/>
    <property type="match status" value="1"/>
</dbReference>
<dbReference type="GO" id="GO:0051701">
    <property type="term" value="P:biological process involved in interaction with host"/>
    <property type="evidence" value="ECO:0007669"/>
    <property type="project" value="TreeGrafter"/>
</dbReference>
<dbReference type="PANTHER" id="PTHR33371:SF17">
    <property type="entry name" value="MCE-FAMILY PROTEIN MCE1B"/>
    <property type="match status" value="1"/>
</dbReference>